<gene>
    <name evidence="1" type="ORF">NLF92_11395</name>
</gene>
<protein>
    <submittedName>
        <fullName evidence="1">Uncharacterized protein</fullName>
    </submittedName>
</protein>
<name>A0AA42BM83_9ALTE</name>
<proteinExistence type="predicted"/>
<dbReference type="AlphaFoldDB" id="A0AA42BM83"/>
<comment type="caution">
    <text evidence="1">The sequence shown here is derived from an EMBL/GenBank/DDBJ whole genome shotgun (WGS) entry which is preliminary data.</text>
</comment>
<evidence type="ECO:0000313" key="1">
    <source>
        <dbReference type="EMBL" id="MCP3429550.1"/>
    </source>
</evidence>
<dbReference type="RefSeq" id="WP_254102043.1">
    <property type="nucleotide sequence ID" value="NZ_JANATA010000024.1"/>
</dbReference>
<dbReference type="Proteomes" id="UP001165413">
    <property type="component" value="Unassembled WGS sequence"/>
</dbReference>
<keyword evidence="2" id="KW-1185">Reference proteome</keyword>
<sequence length="227" mass="25819">MERVESKNLEKAIIKLRSTEFQIIDLENAVFSADNGNMFPLDLLAIAAMKRTSGNMEGFITLIEAKNMAAARSLLRIQIDTFLRFSASWLVEKPHDFASDVIGGKQIRNLKDRNGKKMNDGYLVDVLSPEYPWLKDVYKNLCGYVHFSGSHLSNAVQSFNDNERTVTFHIGKEDIKYPEWSWTEAVDCFTSAVNILFYYIDGWIQTKNGVDKANNQIHPTPKNGETD</sequence>
<accession>A0AA42BM83</accession>
<evidence type="ECO:0000313" key="2">
    <source>
        <dbReference type="Proteomes" id="UP001165413"/>
    </source>
</evidence>
<organism evidence="1 2">
    <name type="scientific">Opacimonas viscosa</name>
    <dbReference type="NCBI Taxonomy" id="2961944"/>
    <lineage>
        <taxon>Bacteria</taxon>
        <taxon>Pseudomonadati</taxon>
        <taxon>Pseudomonadota</taxon>
        <taxon>Gammaproteobacteria</taxon>
        <taxon>Alteromonadales</taxon>
        <taxon>Alteromonadaceae</taxon>
        <taxon>Opacimonas</taxon>
    </lineage>
</organism>
<dbReference type="EMBL" id="JANATA010000024">
    <property type="protein sequence ID" value="MCP3429550.1"/>
    <property type="molecule type" value="Genomic_DNA"/>
</dbReference>
<reference evidence="1" key="1">
    <citation type="submission" date="2022-07" db="EMBL/GenBank/DDBJ databases">
        <title>Characterization of the Novel Bacterium Alteromonas immobilis LMIT006 and Alteromonas gregis LMIT007.</title>
        <authorList>
            <person name="Lin X."/>
        </authorList>
    </citation>
    <scope>NUCLEOTIDE SEQUENCE</scope>
    <source>
        <strain evidence="1">LMIT007</strain>
    </source>
</reference>